<sequence length="268" mass="30078">MFVSIITDCCDDNALNRQAVRYMSYLHAPISKIGLTFFSSEGNGELEGAGNLIDTLDATEGKKGLVVVNTAHRDGKGKKWPNGTPFGYFHYKETLVIATIDGYCLSLVKKLNLTKKINLLDVPTVIDSMIKQENHSKEYRKLVVDSQFRSYEFVPRVAKWLMNGIVLPHKKYSIDKVPDAPQAIWWVDNFGNTVTTVMPEDINFKPGKKIKTKYGELPCYDRLKDVPNDEPALIIGSWGIDNRRWVSLVIQGKSAAKEFGITSGSPLF</sequence>
<evidence type="ECO:0000313" key="3">
    <source>
        <dbReference type="Proteomes" id="UP000034371"/>
    </source>
</evidence>
<dbReference type="EMBL" id="LCBY01000096">
    <property type="protein sequence ID" value="KKS19008.1"/>
    <property type="molecule type" value="Genomic_DNA"/>
</dbReference>
<dbReference type="Pfam" id="PF20257">
    <property type="entry name" value="SAM_HAT_C"/>
    <property type="match status" value="1"/>
</dbReference>
<comment type="caution">
    <text evidence="2">The sequence shown here is derived from an EMBL/GenBank/DDBJ whole genome shotgun (WGS) entry which is preliminary data.</text>
</comment>
<dbReference type="InterPro" id="IPR023227">
    <property type="entry name" value="SAM_OH_AdoTrfase_C_sf"/>
</dbReference>
<evidence type="ECO:0000313" key="2">
    <source>
        <dbReference type="EMBL" id="KKS19008.1"/>
    </source>
</evidence>
<feature type="domain" description="S-adenosyl-l-methionine hydroxide adenosyltransferase C-terminal" evidence="1">
    <location>
        <begin position="184"/>
        <end position="266"/>
    </location>
</feature>
<evidence type="ECO:0000259" key="1">
    <source>
        <dbReference type="Pfam" id="PF20257"/>
    </source>
</evidence>
<name>A0A0G1A0W4_9BACT</name>
<dbReference type="AlphaFoldDB" id="A0A0G1A0W4"/>
<protein>
    <recommendedName>
        <fullName evidence="1">S-adenosyl-l-methionine hydroxide adenosyltransferase C-terminal domain-containing protein</fullName>
    </recommendedName>
</protein>
<accession>A0A0G1A0W4</accession>
<dbReference type="Proteomes" id="UP000034371">
    <property type="component" value="Unassembled WGS sequence"/>
</dbReference>
<reference evidence="2 3" key="1">
    <citation type="journal article" date="2015" name="Nature">
        <title>rRNA introns, odd ribosomes, and small enigmatic genomes across a large radiation of phyla.</title>
        <authorList>
            <person name="Brown C.T."/>
            <person name="Hug L.A."/>
            <person name="Thomas B.C."/>
            <person name="Sharon I."/>
            <person name="Castelle C.J."/>
            <person name="Singh A."/>
            <person name="Wilkins M.J."/>
            <person name="Williams K.H."/>
            <person name="Banfield J.F."/>
        </authorList>
    </citation>
    <scope>NUCLEOTIDE SEQUENCE [LARGE SCALE GENOMIC DNA]</scope>
</reference>
<dbReference type="Gene3D" id="2.40.30.90">
    <property type="entry name" value="Bacterial fluorinating enzyme like"/>
    <property type="match status" value="1"/>
</dbReference>
<organism evidence="2 3">
    <name type="scientific">Candidatus Roizmanbacteria bacterium GW2011_GWC2_41_7</name>
    <dbReference type="NCBI Taxonomy" id="1618487"/>
    <lineage>
        <taxon>Bacteria</taxon>
        <taxon>Candidatus Roizmaniibacteriota</taxon>
    </lineage>
</organism>
<proteinExistence type="predicted"/>
<gene>
    <name evidence="2" type="ORF">UU78_C0096G0002</name>
</gene>
<dbReference type="InterPro" id="IPR046470">
    <property type="entry name" value="SAM_HAT_C"/>
</dbReference>